<organism evidence="2">
    <name type="scientific">marine sediment metagenome</name>
    <dbReference type="NCBI Taxonomy" id="412755"/>
    <lineage>
        <taxon>unclassified sequences</taxon>
        <taxon>metagenomes</taxon>
        <taxon>ecological metagenomes</taxon>
    </lineage>
</organism>
<reference evidence="2" key="1">
    <citation type="journal article" date="2015" name="Nature">
        <title>Complex archaea that bridge the gap between prokaryotes and eukaryotes.</title>
        <authorList>
            <person name="Spang A."/>
            <person name="Saw J.H."/>
            <person name="Jorgensen S.L."/>
            <person name="Zaremba-Niedzwiedzka K."/>
            <person name="Martijn J."/>
            <person name="Lind A.E."/>
            <person name="van Eijk R."/>
            <person name="Schleper C."/>
            <person name="Guy L."/>
            <person name="Ettema T.J."/>
        </authorList>
    </citation>
    <scope>NUCLEOTIDE SEQUENCE</scope>
</reference>
<feature type="region of interest" description="Disordered" evidence="1">
    <location>
        <begin position="188"/>
        <end position="216"/>
    </location>
</feature>
<sequence length="311" mass="35990">MQKIDYIYMIADNIIVFQITLPSDLQGNRLHGHLDKYDEKYLKIIAGFDKNFLEHFLILSKGKSQGDLVDVLKKMEKISYMIGPTGNLNYLGSAQIQYILTKLGSLKLNEIKEDKISKIADEQIEKEFGSPQSSASTLENQLSSAAFYLHQIGYSNQEIQEKFNKVREDPSKVDALFTLQPKEIFNMPPEIQQRSTPPSTTSHQSSTSIDNSQATQNAIEHHVQSIQHEITGERAKKVDEVIILIKTHTRESMTENFERVFRQMHPDRLNKALRMLKTTKRKSKRMKLYLEWFFSSTLLSKIEIKVEHWQV</sequence>
<feature type="non-terminal residue" evidence="2">
    <location>
        <position position="311"/>
    </location>
</feature>
<gene>
    <name evidence="2" type="ORF">LCGC14_2993340</name>
</gene>
<name>A0A0F8X355_9ZZZZ</name>
<accession>A0A0F8X355</accession>
<dbReference type="EMBL" id="LAZR01061464">
    <property type="protein sequence ID" value="KKK63532.1"/>
    <property type="molecule type" value="Genomic_DNA"/>
</dbReference>
<proteinExistence type="predicted"/>
<dbReference type="AlphaFoldDB" id="A0A0F8X355"/>
<evidence type="ECO:0000256" key="1">
    <source>
        <dbReference type="SAM" id="MobiDB-lite"/>
    </source>
</evidence>
<protein>
    <submittedName>
        <fullName evidence="2">Uncharacterized protein</fullName>
    </submittedName>
</protein>
<feature type="compositionally biased region" description="Low complexity" evidence="1">
    <location>
        <begin position="195"/>
        <end position="208"/>
    </location>
</feature>
<evidence type="ECO:0000313" key="2">
    <source>
        <dbReference type="EMBL" id="KKK63532.1"/>
    </source>
</evidence>
<comment type="caution">
    <text evidence="2">The sequence shown here is derived from an EMBL/GenBank/DDBJ whole genome shotgun (WGS) entry which is preliminary data.</text>
</comment>